<dbReference type="AlphaFoldDB" id="A0A2S1LWY7"/>
<sequence>MGLDRSLLREKVGGFNVKLLIILFSFLFVFYSNASVVNDTASGASIKRIIDWKKKIVYFDIIKTVDEDKFGRVGLNSTSRLVLSINDFKDSLIRQSLFEMVIDSDNTFKDYLDSEPHLILYFSGLDSILKRSYVKYSEDLKSITIRYELSLFPDFINLFLFHDKSYKAFYPFMTMRVDQFAYTGIVIYAGEDYESTSGTVKLTDSFFIKIYDENIKLYFDKRMVEPDALRRWGMLEYTNDIAYRNEDRIGDYPLRLVAKGIYGKNNSDIILDEYSINKLFSNKNNVNLLREGKLIIIK</sequence>
<name>A0A2S1LWY7_9SPIR</name>
<dbReference type="Proteomes" id="UP000244655">
    <property type="component" value="Chromosome"/>
</dbReference>
<keyword evidence="1" id="KW-0472">Membrane</keyword>
<evidence type="ECO:0000313" key="3">
    <source>
        <dbReference type="Proteomes" id="UP000244655"/>
    </source>
</evidence>
<evidence type="ECO:0000256" key="1">
    <source>
        <dbReference type="SAM" id="Phobius"/>
    </source>
</evidence>
<proteinExistence type="predicted"/>
<keyword evidence="1" id="KW-0812">Transmembrane</keyword>
<keyword evidence="1" id="KW-1133">Transmembrane helix</keyword>
<dbReference type="EMBL" id="CP025785">
    <property type="protein sequence ID" value="AWG42775.1"/>
    <property type="molecule type" value="Genomic_DNA"/>
</dbReference>
<evidence type="ECO:0000313" key="2">
    <source>
        <dbReference type="EMBL" id="AWG42775.1"/>
    </source>
</evidence>
<protein>
    <recommendedName>
        <fullName evidence="4">Outer membrane protein</fullName>
    </recommendedName>
</protein>
<feature type="transmembrane region" description="Helical" evidence="1">
    <location>
        <begin position="12"/>
        <end position="31"/>
    </location>
</feature>
<evidence type="ECO:0008006" key="4">
    <source>
        <dbReference type="Google" id="ProtNLM"/>
    </source>
</evidence>
<gene>
    <name evidence="2" type="ORF">CR532_02025</name>
</gene>
<keyword evidence="3" id="KW-1185">Reference proteome</keyword>
<organism evidence="2 3">
    <name type="scientific">Candidatus Borreliella tachyglossi</name>
    <dbReference type="NCBI Taxonomy" id="1964448"/>
    <lineage>
        <taxon>Bacteria</taxon>
        <taxon>Pseudomonadati</taxon>
        <taxon>Spirochaetota</taxon>
        <taxon>Spirochaetia</taxon>
        <taxon>Spirochaetales</taxon>
        <taxon>Borreliaceae</taxon>
        <taxon>Borreliella</taxon>
    </lineage>
</organism>
<dbReference type="OrthoDB" id="350230at2"/>
<reference evidence="2 3" key="1">
    <citation type="submission" date="2018-01" db="EMBL/GenBank/DDBJ databases">
        <title>Genome sequence of Borrelia tachyglossi.</title>
        <authorList>
            <person name="Gofton A.W."/>
        </authorList>
    </citation>
    <scope>NUCLEOTIDE SEQUENCE [LARGE SCALE GENOMIC DNA]</scope>
    <source>
        <strain evidence="2 3">Bc-F10-1268</strain>
    </source>
</reference>
<accession>A0A2S1LWY7</accession>